<sequence>MSTEKKKADKNNLQRCSPETIGNTQIGAKKKEIAKTVSDSSSNIDKTHPKIKRPKRCLWEYVPPTLEVAWIEMENGIAAGSGFALPASTNTPVNETWDNKNITPDKPTYW</sequence>
<dbReference type="RefSeq" id="WP_086979701.1">
    <property type="nucleotide sequence ID" value="NZ_CP040516.1"/>
</dbReference>
<protein>
    <submittedName>
        <fullName evidence="2">Uncharacterized protein</fullName>
    </submittedName>
</protein>
<comment type="caution">
    <text evidence="2">The sequence shown here is derived from an EMBL/GenBank/DDBJ whole genome shotgun (WGS) entry which is preliminary data.</text>
</comment>
<feature type="region of interest" description="Disordered" evidence="1">
    <location>
        <begin position="1"/>
        <end position="20"/>
    </location>
</feature>
<proteinExistence type="predicted"/>
<feature type="compositionally biased region" description="Basic and acidic residues" evidence="1">
    <location>
        <begin position="1"/>
        <end position="12"/>
    </location>
</feature>
<feature type="region of interest" description="Disordered" evidence="1">
    <location>
        <begin position="89"/>
        <end position="110"/>
    </location>
</feature>
<gene>
    <name evidence="2" type="ORF">QT385_19140</name>
</gene>
<evidence type="ECO:0000313" key="2">
    <source>
        <dbReference type="EMBL" id="MDQ8750782.1"/>
    </source>
</evidence>
<dbReference type="AlphaFoldDB" id="A0ABD5BA29"/>
<dbReference type="EMBL" id="JAUCQJ010000006">
    <property type="protein sequence ID" value="MDQ8750782.1"/>
    <property type="molecule type" value="Genomic_DNA"/>
</dbReference>
<organism evidence="2 3">
    <name type="scientific">Elizabethkingia miricola</name>
    <name type="common">Chryseobacterium miricola</name>
    <dbReference type="NCBI Taxonomy" id="172045"/>
    <lineage>
        <taxon>Bacteria</taxon>
        <taxon>Pseudomonadati</taxon>
        <taxon>Bacteroidota</taxon>
        <taxon>Flavobacteriia</taxon>
        <taxon>Flavobacteriales</taxon>
        <taxon>Weeksellaceae</taxon>
        <taxon>Elizabethkingia</taxon>
    </lineage>
</organism>
<reference evidence="2 3" key="1">
    <citation type="submission" date="2023-06" db="EMBL/GenBank/DDBJ databases">
        <title>Nosocomial Elizabethkingia miricola genome.</title>
        <authorList>
            <person name="Morgado S."/>
            <person name="Fonseca E."/>
            <person name="Freitas F."/>
            <person name="Vicente A.C."/>
        </authorList>
    </citation>
    <scope>NUCLEOTIDE SEQUENCE [LARGE SCALE GENOMIC DNA]</scope>
    <source>
        <strain evidence="2 3">EM15</strain>
    </source>
</reference>
<evidence type="ECO:0000313" key="3">
    <source>
        <dbReference type="Proteomes" id="UP001239265"/>
    </source>
</evidence>
<evidence type="ECO:0000256" key="1">
    <source>
        <dbReference type="SAM" id="MobiDB-lite"/>
    </source>
</evidence>
<accession>A0ABD5BA29</accession>
<name>A0ABD5BA29_ELIMR</name>
<dbReference type="Proteomes" id="UP001239265">
    <property type="component" value="Unassembled WGS sequence"/>
</dbReference>
<feature type="compositionally biased region" description="Polar residues" evidence="1">
    <location>
        <begin position="89"/>
        <end position="102"/>
    </location>
</feature>